<keyword evidence="3" id="KW-0812">Transmembrane</keyword>
<protein>
    <submittedName>
        <fullName evidence="3">Transmembrane protein</fullName>
    </submittedName>
</protein>
<accession>A0AAV9XTP8</accession>
<proteinExistence type="predicted"/>
<dbReference type="Proteomes" id="UP001311799">
    <property type="component" value="Unassembled WGS sequence"/>
</dbReference>
<dbReference type="AlphaFoldDB" id="A0AAV9XTP8"/>
<keyword evidence="2" id="KW-0732">Signal</keyword>
<evidence type="ECO:0000256" key="2">
    <source>
        <dbReference type="SAM" id="SignalP"/>
    </source>
</evidence>
<feature type="compositionally biased region" description="Polar residues" evidence="1">
    <location>
        <begin position="318"/>
        <end position="327"/>
    </location>
</feature>
<organism evidence="3 4">
    <name type="scientific">Cryptosporidium xiaoi</name>
    <dbReference type="NCBI Taxonomy" id="659607"/>
    <lineage>
        <taxon>Eukaryota</taxon>
        <taxon>Sar</taxon>
        <taxon>Alveolata</taxon>
        <taxon>Apicomplexa</taxon>
        <taxon>Conoidasida</taxon>
        <taxon>Coccidia</taxon>
        <taxon>Eucoccidiorida</taxon>
        <taxon>Eimeriorina</taxon>
        <taxon>Cryptosporidiidae</taxon>
        <taxon>Cryptosporidium</taxon>
    </lineage>
</organism>
<feature type="region of interest" description="Disordered" evidence="1">
    <location>
        <begin position="284"/>
        <end position="400"/>
    </location>
</feature>
<sequence length="400" mass="44973">MLKTLFLCLILYKLTITVFCGDIFSSIVENYSDLNTGYIGDIKNIEMDTDIKKESNFVKGNKRWFKSKKDHMKFTPQKGIELGKKVALNSSIGVIWIYEPGLLLAEELVSPCFGIIFYYPNVQVSLMKGDKFLGVLCDAREHKPISKDRFKWYIAVGNDLTFTPRHYVKEGAYIKEGQEIGHLSKPAKSVGRVAIKSRARCSGIIILCKPGLVNTGEEFLRISCDISSNPNGVHNQLTDETHTSLLDQSDLGKSIPKLRGLAQVSIQEADYNGENMELQQMASLSDQGDSELQEGDSESSGLISEFFDDNEDKDESENPGNKGQIQKHSIKVETNLIVDDVSTERREKETRRGKKKTGRGNKKTGRREEEARGEKKDGKCENCLKKSQNNTKCGTRKKCY</sequence>
<evidence type="ECO:0000313" key="4">
    <source>
        <dbReference type="Proteomes" id="UP001311799"/>
    </source>
</evidence>
<feature type="compositionally biased region" description="Basic residues" evidence="1">
    <location>
        <begin position="351"/>
        <end position="365"/>
    </location>
</feature>
<dbReference type="EMBL" id="JAWDEY010000035">
    <property type="protein sequence ID" value="KAK6588002.1"/>
    <property type="molecule type" value="Genomic_DNA"/>
</dbReference>
<keyword evidence="3" id="KW-0472">Membrane</keyword>
<name>A0AAV9XTP8_9CRYT</name>
<feature type="signal peptide" evidence="2">
    <location>
        <begin position="1"/>
        <end position="20"/>
    </location>
</feature>
<gene>
    <name evidence="3" type="ORF">RS030_7927</name>
</gene>
<reference evidence="3 4" key="1">
    <citation type="submission" date="2023-10" db="EMBL/GenBank/DDBJ databases">
        <title>Comparative genomics analysis reveals potential genetic determinants of host preference in Cryptosporidium xiaoi.</title>
        <authorList>
            <person name="Xiao L."/>
            <person name="Li J."/>
        </authorList>
    </citation>
    <scope>NUCLEOTIDE SEQUENCE [LARGE SCALE GENOMIC DNA]</scope>
    <source>
        <strain evidence="3 4">52996</strain>
    </source>
</reference>
<feature type="compositionally biased region" description="Basic and acidic residues" evidence="1">
    <location>
        <begin position="366"/>
        <end position="384"/>
    </location>
</feature>
<comment type="caution">
    <text evidence="3">The sequence shown here is derived from an EMBL/GenBank/DDBJ whole genome shotgun (WGS) entry which is preliminary data.</text>
</comment>
<feature type="compositionally biased region" description="Acidic residues" evidence="1">
    <location>
        <begin position="288"/>
        <end position="297"/>
    </location>
</feature>
<feature type="compositionally biased region" description="Acidic residues" evidence="1">
    <location>
        <begin position="306"/>
        <end position="317"/>
    </location>
</feature>
<evidence type="ECO:0000256" key="1">
    <source>
        <dbReference type="SAM" id="MobiDB-lite"/>
    </source>
</evidence>
<keyword evidence="4" id="KW-1185">Reference proteome</keyword>
<evidence type="ECO:0000313" key="3">
    <source>
        <dbReference type="EMBL" id="KAK6588002.1"/>
    </source>
</evidence>
<feature type="chain" id="PRO_5043653862" evidence="2">
    <location>
        <begin position="21"/>
        <end position="400"/>
    </location>
</feature>